<dbReference type="HAMAP" id="MF_00014">
    <property type="entry name" value="Ribosome_mat_RimM"/>
    <property type="match status" value="1"/>
</dbReference>
<name>A0A7W4Z4B0_9GAMM</name>
<dbReference type="SUPFAM" id="SSF50346">
    <property type="entry name" value="PRC-barrel domain"/>
    <property type="match status" value="1"/>
</dbReference>
<comment type="subcellular location">
    <subcellularLocation>
        <location evidence="5">Cytoplasm</location>
    </subcellularLocation>
</comment>
<keyword evidence="2 5" id="KW-0690">Ribosome biogenesis</keyword>
<dbReference type="GO" id="GO:0005737">
    <property type="term" value="C:cytoplasm"/>
    <property type="evidence" value="ECO:0007669"/>
    <property type="project" value="UniProtKB-SubCell"/>
</dbReference>
<keyword evidence="9" id="KW-1185">Reference proteome</keyword>
<evidence type="ECO:0000256" key="2">
    <source>
        <dbReference type="ARBA" id="ARBA00022517"/>
    </source>
</evidence>
<comment type="subunit">
    <text evidence="5">Binds ribosomal protein uS19.</text>
</comment>
<accession>A0A7W4Z4B0</accession>
<dbReference type="Proteomes" id="UP000537130">
    <property type="component" value="Unassembled WGS sequence"/>
</dbReference>
<dbReference type="SUPFAM" id="SSF50447">
    <property type="entry name" value="Translation proteins"/>
    <property type="match status" value="1"/>
</dbReference>
<dbReference type="InterPro" id="IPR011961">
    <property type="entry name" value="RimM"/>
</dbReference>
<dbReference type="AlphaFoldDB" id="A0A7W4Z4B0"/>
<keyword evidence="3 5" id="KW-0698">rRNA processing</keyword>
<evidence type="ECO:0000313" key="8">
    <source>
        <dbReference type="EMBL" id="MBB3045857.1"/>
    </source>
</evidence>
<dbReference type="InterPro" id="IPR036976">
    <property type="entry name" value="RimM_N_sf"/>
</dbReference>
<evidence type="ECO:0000256" key="1">
    <source>
        <dbReference type="ARBA" id="ARBA00022490"/>
    </source>
</evidence>
<sequence>MNASDDLVTVGKVSTVYGVKGWVKLYSYTDPMTNLLEYREVFMKKAGQWQPVTIMEGRRHGKTLIAALEGVDDREVARELAGCELAIRRDAMPALPEDEYYWHQLQDLLVKVTAGGDDLLLGRVDHLLETGANDVLVVKPCEGSLDERERLIPYLPGQFITEIDLAAGVMQVEWDPEF</sequence>
<dbReference type="Gene3D" id="2.30.30.240">
    <property type="entry name" value="PRC-barrel domain"/>
    <property type="match status" value="1"/>
</dbReference>
<dbReference type="Gene3D" id="2.40.30.60">
    <property type="entry name" value="RimM"/>
    <property type="match status" value="1"/>
</dbReference>
<dbReference type="PANTHER" id="PTHR33692">
    <property type="entry name" value="RIBOSOME MATURATION FACTOR RIMM"/>
    <property type="match status" value="1"/>
</dbReference>
<evidence type="ECO:0000259" key="6">
    <source>
        <dbReference type="Pfam" id="PF01782"/>
    </source>
</evidence>
<evidence type="ECO:0000259" key="7">
    <source>
        <dbReference type="Pfam" id="PF24986"/>
    </source>
</evidence>
<comment type="function">
    <text evidence="5">An accessory protein needed during the final step in the assembly of 30S ribosomal subunit, possibly for assembly of the head region. Essential for efficient processing of 16S rRNA. May be needed both before and after RbfA during the maturation of 16S rRNA. It has affinity for free ribosomal 30S subunits but not for 70S ribosomes.</text>
</comment>
<dbReference type="InterPro" id="IPR056792">
    <property type="entry name" value="PRC_RimM"/>
</dbReference>
<feature type="domain" description="Ribosome maturation factor RimM PRC barrel" evidence="7">
    <location>
        <begin position="115"/>
        <end position="175"/>
    </location>
</feature>
<dbReference type="InterPro" id="IPR011033">
    <property type="entry name" value="PRC_barrel-like_sf"/>
</dbReference>
<evidence type="ECO:0000256" key="5">
    <source>
        <dbReference type="HAMAP-Rule" id="MF_00014"/>
    </source>
</evidence>
<dbReference type="Pfam" id="PF01782">
    <property type="entry name" value="RimM"/>
    <property type="match status" value="1"/>
</dbReference>
<gene>
    <name evidence="5" type="primary">rimM</name>
    <name evidence="8" type="ORF">FHR99_000093</name>
</gene>
<keyword evidence="1 5" id="KW-0963">Cytoplasm</keyword>
<dbReference type="PANTHER" id="PTHR33692:SF1">
    <property type="entry name" value="RIBOSOME MATURATION FACTOR RIMM"/>
    <property type="match status" value="1"/>
</dbReference>
<comment type="similarity">
    <text evidence="5">Belongs to the RimM family.</text>
</comment>
<dbReference type="Pfam" id="PF24986">
    <property type="entry name" value="PRC_RimM"/>
    <property type="match status" value="1"/>
</dbReference>
<dbReference type="EMBL" id="JACHWY010000001">
    <property type="protein sequence ID" value="MBB3045857.1"/>
    <property type="molecule type" value="Genomic_DNA"/>
</dbReference>
<evidence type="ECO:0000256" key="4">
    <source>
        <dbReference type="ARBA" id="ARBA00023186"/>
    </source>
</evidence>
<comment type="domain">
    <text evidence="5">The PRC barrel domain binds ribosomal protein uS19.</text>
</comment>
<dbReference type="NCBIfam" id="TIGR02273">
    <property type="entry name" value="16S_RimM"/>
    <property type="match status" value="1"/>
</dbReference>
<dbReference type="GO" id="GO:0042274">
    <property type="term" value="P:ribosomal small subunit biogenesis"/>
    <property type="evidence" value="ECO:0007669"/>
    <property type="project" value="UniProtKB-UniRule"/>
</dbReference>
<evidence type="ECO:0000313" key="9">
    <source>
        <dbReference type="Proteomes" id="UP000537130"/>
    </source>
</evidence>
<reference evidence="8 9" key="1">
    <citation type="submission" date="2020-08" db="EMBL/GenBank/DDBJ databases">
        <title>Genomic Encyclopedia of Type Strains, Phase III (KMG-III): the genomes of soil and plant-associated and newly described type strains.</title>
        <authorList>
            <person name="Whitman W."/>
        </authorList>
    </citation>
    <scope>NUCLEOTIDE SEQUENCE [LARGE SCALE GENOMIC DNA]</scope>
    <source>
        <strain evidence="8 9">CECT 8654</strain>
    </source>
</reference>
<dbReference type="GO" id="GO:0006364">
    <property type="term" value="P:rRNA processing"/>
    <property type="evidence" value="ECO:0007669"/>
    <property type="project" value="UniProtKB-UniRule"/>
</dbReference>
<proteinExistence type="inferred from homology"/>
<organism evidence="8 9">
    <name type="scientific">Litorivivens lipolytica</name>
    <dbReference type="NCBI Taxonomy" id="1524264"/>
    <lineage>
        <taxon>Bacteria</taxon>
        <taxon>Pseudomonadati</taxon>
        <taxon>Pseudomonadota</taxon>
        <taxon>Gammaproteobacteria</taxon>
        <taxon>Litorivivens</taxon>
    </lineage>
</organism>
<protein>
    <recommendedName>
        <fullName evidence="5">Ribosome maturation factor RimM</fullName>
    </recommendedName>
</protein>
<keyword evidence="4 5" id="KW-0143">Chaperone</keyword>
<evidence type="ECO:0000256" key="3">
    <source>
        <dbReference type="ARBA" id="ARBA00022552"/>
    </source>
</evidence>
<comment type="caution">
    <text evidence="8">The sequence shown here is derived from an EMBL/GenBank/DDBJ whole genome shotgun (WGS) entry which is preliminary data.</text>
</comment>
<dbReference type="InterPro" id="IPR002676">
    <property type="entry name" value="RimM_N"/>
</dbReference>
<dbReference type="InterPro" id="IPR009000">
    <property type="entry name" value="Transl_B-barrel_sf"/>
</dbReference>
<dbReference type="GO" id="GO:0005840">
    <property type="term" value="C:ribosome"/>
    <property type="evidence" value="ECO:0007669"/>
    <property type="project" value="InterPro"/>
</dbReference>
<dbReference type="GO" id="GO:0043022">
    <property type="term" value="F:ribosome binding"/>
    <property type="evidence" value="ECO:0007669"/>
    <property type="project" value="InterPro"/>
</dbReference>
<feature type="domain" description="RimM N-terminal" evidence="6">
    <location>
        <begin position="9"/>
        <end position="90"/>
    </location>
</feature>